<dbReference type="CDD" id="cd14852">
    <property type="entry name" value="LD-carboxypeptidase"/>
    <property type="match status" value="1"/>
</dbReference>
<feature type="compositionally biased region" description="Acidic residues" evidence="1">
    <location>
        <begin position="251"/>
        <end position="270"/>
    </location>
</feature>
<proteinExistence type="predicted"/>
<dbReference type="GO" id="GO:0008233">
    <property type="term" value="F:peptidase activity"/>
    <property type="evidence" value="ECO:0007669"/>
    <property type="project" value="InterPro"/>
</dbReference>
<evidence type="ECO:0000256" key="2">
    <source>
        <dbReference type="SAM" id="SignalP"/>
    </source>
</evidence>
<evidence type="ECO:0000259" key="3">
    <source>
        <dbReference type="Pfam" id="PF02557"/>
    </source>
</evidence>
<dbReference type="InterPro" id="IPR009045">
    <property type="entry name" value="Zn_M74/Hedgehog-like"/>
</dbReference>
<feature type="region of interest" description="Disordered" evidence="1">
    <location>
        <begin position="249"/>
        <end position="270"/>
    </location>
</feature>
<reference evidence="4 5" key="1">
    <citation type="submission" date="2019-11" db="EMBL/GenBank/DDBJ databases">
        <title>Characterisation of Fundicoccus ignavus gen. nov. sp. nov., a novel genus of the family Aerococcaceae isolated from bulk tank milk.</title>
        <authorList>
            <person name="Siebert A."/>
            <person name="Huptas C."/>
            <person name="Wenning M."/>
            <person name="Scherer S."/>
            <person name="Doll E.V."/>
        </authorList>
    </citation>
    <scope>NUCLEOTIDE SEQUENCE [LARGE SCALE GENOMIC DNA]</scope>
    <source>
        <strain evidence="4 5">DSM 109653</strain>
    </source>
</reference>
<dbReference type="RefSeq" id="WP_153862463.1">
    <property type="nucleotide sequence ID" value="NZ_WJQR01000010.1"/>
</dbReference>
<organism evidence="4 5">
    <name type="scientific">Fundicoccus ignavus</name>
    <dbReference type="NCBI Taxonomy" id="2664442"/>
    <lineage>
        <taxon>Bacteria</taxon>
        <taxon>Bacillati</taxon>
        <taxon>Bacillota</taxon>
        <taxon>Bacilli</taxon>
        <taxon>Lactobacillales</taxon>
        <taxon>Aerococcaceae</taxon>
        <taxon>Fundicoccus</taxon>
    </lineage>
</organism>
<name>A0A844BQ50_9LACT</name>
<dbReference type="EMBL" id="WJQR01000010">
    <property type="protein sequence ID" value="MRI82358.1"/>
    <property type="molecule type" value="Genomic_DNA"/>
</dbReference>
<dbReference type="Gene3D" id="3.30.1380.10">
    <property type="match status" value="1"/>
</dbReference>
<feature type="signal peptide" evidence="2">
    <location>
        <begin position="1"/>
        <end position="23"/>
    </location>
</feature>
<evidence type="ECO:0000313" key="5">
    <source>
        <dbReference type="Proteomes" id="UP000469870"/>
    </source>
</evidence>
<dbReference type="GO" id="GO:0006508">
    <property type="term" value="P:proteolysis"/>
    <property type="evidence" value="ECO:0007669"/>
    <property type="project" value="InterPro"/>
</dbReference>
<feature type="domain" description="D-alanyl-D-alanine carboxypeptidase-like core" evidence="3">
    <location>
        <begin position="83"/>
        <end position="223"/>
    </location>
</feature>
<sequence length="270" mass="30552">MKRKWLLNVLIVLTLLAPQTASAITLLEPELIEPFGSDLTVAELIEALPESADLEDPFLMLINRDNRIEVDLTMEFAATASGHYYNAAVRDPFNDMITAAEEAGYYFQTVSAYRTMAYQAANFDARYYSNLSSGVSEEEAFALTDMFVAPADATEHSTGLAFDLLGYDYNEYGRDLHQVYGQYGSAIWLAENSSEFGFVLRYMQGKQHVTGYEYEPWHFRYVGEENAAFMTEHGLTLEEYLTLISLRDEQGEISEEDDTQKEATESEVTE</sequence>
<keyword evidence="2" id="KW-0732">Signal</keyword>
<evidence type="ECO:0000313" key="4">
    <source>
        <dbReference type="EMBL" id="MRI82358.1"/>
    </source>
</evidence>
<comment type="caution">
    <text evidence="4">The sequence shown here is derived from an EMBL/GenBank/DDBJ whole genome shotgun (WGS) entry which is preliminary data.</text>
</comment>
<dbReference type="AlphaFoldDB" id="A0A844BQ50"/>
<gene>
    <name evidence="4" type="ORF">GIY11_10095</name>
</gene>
<dbReference type="PANTHER" id="PTHR34385">
    <property type="entry name" value="D-ALANYL-D-ALANINE CARBOXYPEPTIDASE"/>
    <property type="match status" value="1"/>
</dbReference>
<dbReference type="Pfam" id="PF02557">
    <property type="entry name" value="VanY"/>
    <property type="match status" value="1"/>
</dbReference>
<evidence type="ECO:0000256" key="1">
    <source>
        <dbReference type="SAM" id="MobiDB-lite"/>
    </source>
</evidence>
<accession>A0A844BQ50</accession>
<dbReference type="InterPro" id="IPR003709">
    <property type="entry name" value="VanY-like_core_dom"/>
</dbReference>
<dbReference type="SUPFAM" id="SSF55166">
    <property type="entry name" value="Hedgehog/DD-peptidase"/>
    <property type="match status" value="1"/>
</dbReference>
<dbReference type="InterPro" id="IPR052179">
    <property type="entry name" value="DD-CPase-like"/>
</dbReference>
<protein>
    <recommendedName>
        <fullName evidence="3">D-alanyl-D-alanine carboxypeptidase-like core domain-containing protein</fullName>
    </recommendedName>
</protein>
<dbReference type="Proteomes" id="UP000469870">
    <property type="component" value="Unassembled WGS sequence"/>
</dbReference>
<dbReference type="PANTHER" id="PTHR34385:SF1">
    <property type="entry name" value="PEPTIDOGLYCAN L-ALANYL-D-GLUTAMATE ENDOPEPTIDASE CWLK"/>
    <property type="match status" value="1"/>
</dbReference>
<dbReference type="InterPro" id="IPR058193">
    <property type="entry name" value="VanY/YodJ_core_dom"/>
</dbReference>
<feature type="chain" id="PRO_5032295025" description="D-alanyl-D-alanine carboxypeptidase-like core domain-containing protein" evidence="2">
    <location>
        <begin position="24"/>
        <end position="270"/>
    </location>
</feature>